<evidence type="ECO:0000259" key="4">
    <source>
        <dbReference type="PROSITE" id="PS50995"/>
    </source>
</evidence>
<comment type="caution">
    <text evidence="5">The sequence shown here is derived from an EMBL/GenBank/DDBJ whole genome shotgun (WGS) entry which is preliminary data.</text>
</comment>
<dbReference type="RefSeq" id="WP_386435501.1">
    <property type="nucleotide sequence ID" value="NZ_JBHSBB010000027.1"/>
</dbReference>
<keyword evidence="3" id="KW-0804">Transcription</keyword>
<gene>
    <name evidence="5" type="ORF">ACFO3J_29045</name>
</gene>
<protein>
    <submittedName>
        <fullName evidence="5">MarR family winged helix-turn-helix transcriptional regulator</fullName>
    </submittedName>
</protein>
<dbReference type="Pfam" id="PF12802">
    <property type="entry name" value="MarR_2"/>
    <property type="match status" value="1"/>
</dbReference>
<dbReference type="Gene3D" id="1.10.10.10">
    <property type="entry name" value="Winged helix-like DNA-binding domain superfamily/Winged helix DNA-binding domain"/>
    <property type="match status" value="1"/>
</dbReference>
<reference evidence="6" key="1">
    <citation type="journal article" date="2019" name="Int. J. Syst. Evol. Microbiol.">
        <title>The Global Catalogue of Microorganisms (GCM) 10K type strain sequencing project: providing services to taxonomists for standard genome sequencing and annotation.</title>
        <authorList>
            <consortium name="The Broad Institute Genomics Platform"/>
            <consortium name="The Broad Institute Genome Sequencing Center for Infectious Disease"/>
            <person name="Wu L."/>
            <person name="Ma J."/>
        </authorList>
    </citation>
    <scope>NUCLEOTIDE SEQUENCE [LARGE SCALE GENOMIC DNA]</scope>
    <source>
        <strain evidence="6">CGMCC 4.7237</strain>
    </source>
</reference>
<proteinExistence type="predicted"/>
<evidence type="ECO:0000313" key="6">
    <source>
        <dbReference type="Proteomes" id="UP001595765"/>
    </source>
</evidence>
<accession>A0ABV8HX93</accession>
<evidence type="ECO:0000256" key="2">
    <source>
        <dbReference type="ARBA" id="ARBA00023125"/>
    </source>
</evidence>
<dbReference type="PANTHER" id="PTHR33164">
    <property type="entry name" value="TRANSCRIPTIONAL REGULATOR, MARR FAMILY"/>
    <property type="match status" value="1"/>
</dbReference>
<sequence length="156" mass="17356">MDHRPVLPVLNQPVHLSGALLEFLARRIRLRSESLLAPLGLRPRHFVAMTVLRERGGSAQQALAKTLDMDGTNIVGLLNDLEAEGLIERRRSPEDRRRHIVELTESGIERLARAEFAIAAAEDEVLGALEPDQREALYSMLQQALNGEACRAEESC</sequence>
<dbReference type="PRINTS" id="PR00598">
    <property type="entry name" value="HTHMARR"/>
</dbReference>
<organism evidence="5 6">
    <name type="scientific">Streptomyces polygonati</name>
    <dbReference type="NCBI Taxonomy" id="1617087"/>
    <lineage>
        <taxon>Bacteria</taxon>
        <taxon>Bacillati</taxon>
        <taxon>Actinomycetota</taxon>
        <taxon>Actinomycetes</taxon>
        <taxon>Kitasatosporales</taxon>
        <taxon>Streptomycetaceae</taxon>
        <taxon>Streptomyces</taxon>
    </lineage>
</organism>
<dbReference type="PROSITE" id="PS01117">
    <property type="entry name" value="HTH_MARR_1"/>
    <property type="match status" value="1"/>
</dbReference>
<keyword evidence="6" id="KW-1185">Reference proteome</keyword>
<keyword evidence="1" id="KW-0805">Transcription regulation</keyword>
<dbReference type="EMBL" id="JBHSBB010000027">
    <property type="protein sequence ID" value="MFC4035485.1"/>
    <property type="molecule type" value="Genomic_DNA"/>
</dbReference>
<dbReference type="InterPro" id="IPR023187">
    <property type="entry name" value="Tscrpt_reg_MarR-type_CS"/>
</dbReference>
<dbReference type="InterPro" id="IPR000835">
    <property type="entry name" value="HTH_MarR-typ"/>
</dbReference>
<dbReference type="InterPro" id="IPR036388">
    <property type="entry name" value="WH-like_DNA-bd_sf"/>
</dbReference>
<evidence type="ECO:0000256" key="3">
    <source>
        <dbReference type="ARBA" id="ARBA00023163"/>
    </source>
</evidence>
<evidence type="ECO:0000313" key="5">
    <source>
        <dbReference type="EMBL" id="MFC4035485.1"/>
    </source>
</evidence>
<dbReference type="PROSITE" id="PS50995">
    <property type="entry name" value="HTH_MARR_2"/>
    <property type="match status" value="1"/>
</dbReference>
<evidence type="ECO:0000256" key="1">
    <source>
        <dbReference type="ARBA" id="ARBA00023015"/>
    </source>
</evidence>
<dbReference type="InterPro" id="IPR036390">
    <property type="entry name" value="WH_DNA-bd_sf"/>
</dbReference>
<feature type="domain" description="HTH marR-type" evidence="4">
    <location>
        <begin position="17"/>
        <end position="146"/>
    </location>
</feature>
<dbReference type="SMART" id="SM00347">
    <property type="entry name" value="HTH_MARR"/>
    <property type="match status" value="1"/>
</dbReference>
<dbReference type="PANTHER" id="PTHR33164:SF89">
    <property type="entry name" value="MARR FAMILY REGULATORY PROTEIN"/>
    <property type="match status" value="1"/>
</dbReference>
<keyword evidence="2" id="KW-0238">DNA-binding</keyword>
<dbReference type="Proteomes" id="UP001595765">
    <property type="component" value="Unassembled WGS sequence"/>
</dbReference>
<dbReference type="InterPro" id="IPR039422">
    <property type="entry name" value="MarR/SlyA-like"/>
</dbReference>
<name>A0ABV8HX93_9ACTN</name>
<dbReference type="SUPFAM" id="SSF46785">
    <property type="entry name" value="Winged helix' DNA-binding domain"/>
    <property type="match status" value="1"/>
</dbReference>